<accession>Q5BT59</accession>
<evidence type="ECO:0000313" key="1">
    <source>
        <dbReference type="EMBL" id="AAX30276.1"/>
    </source>
</evidence>
<reference evidence="1" key="2">
    <citation type="journal article" date="2006" name="PLoS Pathog.">
        <title>New perspectives on host-parasite interplay by comparative transcriptomic and proteomic analyses of Schistosoma japonicum.</title>
        <authorList>
            <person name="Liu F."/>
            <person name="Lu J."/>
            <person name="Hu W."/>
            <person name="Wang S.Y."/>
            <person name="Cui S.J."/>
            <person name="Chi M."/>
            <person name="Yan Q."/>
            <person name="Wang X.R."/>
            <person name="Song H.D."/>
            <person name="Xu X.N."/>
            <person name="Wang J.J."/>
            <person name="Zhang X.L."/>
            <person name="Zhang X."/>
            <person name="Wang Z.Q."/>
            <person name="Xue C.L."/>
            <person name="Brindley P.J."/>
            <person name="McManus D.P."/>
            <person name="Yang P.Y."/>
            <person name="Feng Z."/>
            <person name="Chen Z."/>
            <person name="Han Z.G."/>
        </authorList>
    </citation>
    <scope>NUCLEOTIDE SEQUENCE</scope>
</reference>
<dbReference type="AlphaFoldDB" id="Q5BT59"/>
<organism evidence="1">
    <name type="scientific">Schistosoma japonicum</name>
    <name type="common">Blood fluke</name>
    <dbReference type="NCBI Taxonomy" id="6182"/>
    <lineage>
        <taxon>Eukaryota</taxon>
        <taxon>Metazoa</taxon>
        <taxon>Spiralia</taxon>
        <taxon>Lophotrochozoa</taxon>
        <taxon>Platyhelminthes</taxon>
        <taxon>Trematoda</taxon>
        <taxon>Digenea</taxon>
        <taxon>Strigeidida</taxon>
        <taxon>Schistosomatoidea</taxon>
        <taxon>Schistosomatidae</taxon>
        <taxon>Schistosoma</taxon>
    </lineage>
</organism>
<sequence>MQRPPPIPTFNRHSIGYRSGGNLLNSITPCKEYYTHDSYGKSKYCIEVNLQGYPQESIHITRQLHDVTVKNINKYLNVKFNYHNVLI</sequence>
<dbReference type="EMBL" id="AY915055">
    <property type="protein sequence ID" value="AAX30276.1"/>
    <property type="molecule type" value="mRNA"/>
</dbReference>
<name>Q5BT59_SCHJA</name>
<reference evidence="1" key="1">
    <citation type="submission" date="2005-01" db="EMBL/GenBank/DDBJ databases">
        <authorList>
            <person name="Han Z."/>
        </authorList>
    </citation>
    <scope>NUCLEOTIDE SEQUENCE</scope>
</reference>
<proteinExistence type="evidence at transcript level"/>
<protein>
    <submittedName>
        <fullName evidence="1">SJCHGC02684 protein</fullName>
    </submittedName>
</protein>